<organism evidence="2 3">
    <name type="scientific">Alistipes shahii</name>
    <dbReference type="NCBI Taxonomy" id="328814"/>
    <lineage>
        <taxon>Bacteria</taxon>
        <taxon>Pseudomonadati</taxon>
        <taxon>Bacteroidota</taxon>
        <taxon>Bacteroidia</taxon>
        <taxon>Bacteroidales</taxon>
        <taxon>Rikenellaceae</taxon>
        <taxon>Alistipes</taxon>
    </lineage>
</organism>
<feature type="region of interest" description="Disordered" evidence="1">
    <location>
        <begin position="40"/>
        <end position="84"/>
    </location>
</feature>
<feature type="compositionally biased region" description="Polar residues" evidence="1">
    <location>
        <begin position="58"/>
        <end position="76"/>
    </location>
</feature>
<evidence type="ECO:0000313" key="2">
    <source>
        <dbReference type="EMBL" id="KAA2377414.1"/>
    </source>
</evidence>
<evidence type="ECO:0000313" key="3">
    <source>
        <dbReference type="Proteomes" id="UP000322658"/>
    </source>
</evidence>
<protein>
    <submittedName>
        <fullName evidence="2">Uncharacterized protein</fullName>
    </submittedName>
</protein>
<evidence type="ECO:0000256" key="1">
    <source>
        <dbReference type="SAM" id="MobiDB-lite"/>
    </source>
</evidence>
<proteinExistence type="predicted"/>
<gene>
    <name evidence="2" type="ORF">F2Y07_02815</name>
</gene>
<dbReference type="EMBL" id="VVXJ01000004">
    <property type="protein sequence ID" value="KAA2377414.1"/>
    <property type="molecule type" value="Genomic_DNA"/>
</dbReference>
<comment type="caution">
    <text evidence="2">The sequence shown here is derived from an EMBL/GenBank/DDBJ whole genome shotgun (WGS) entry which is preliminary data.</text>
</comment>
<feature type="compositionally biased region" description="Basic residues" evidence="1">
    <location>
        <begin position="40"/>
        <end position="57"/>
    </location>
</feature>
<dbReference type="AlphaFoldDB" id="A0A5B3GUT9"/>
<sequence length="84" mass="9335">MAHICGRFSAYPDKSGFAGEESTRAAAVCGRRVVMAGCGGRRRVANNKRRANSRHRQQAANGERQTANSGQRTANSKRWMRENR</sequence>
<accession>A0A5B3GUT9</accession>
<name>A0A5B3GUT9_9BACT</name>
<reference evidence="2 3" key="1">
    <citation type="journal article" date="2019" name="Nat. Med.">
        <title>A library of human gut bacterial isolates paired with longitudinal multiomics data enables mechanistic microbiome research.</title>
        <authorList>
            <person name="Poyet M."/>
            <person name="Groussin M."/>
            <person name="Gibbons S.M."/>
            <person name="Avila-Pacheco J."/>
            <person name="Jiang X."/>
            <person name="Kearney S.M."/>
            <person name="Perrotta A.R."/>
            <person name="Berdy B."/>
            <person name="Zhao S."/>
            <person name="Lieberman T.D."/>
            <person name="Swanson P.K."/>
            <person name="Smith M."/>
            <person name="Roesemann S."/>
            <person name="Alexander J.E."/>
            <person name="Rich S.A."/>
            <person name="Livny J."/>
            <person name="Vlamakis H."/>
            <person name="Clish C."/>
            <person name="Bullock K."/>
            <person name="Deik A."/>
            <person name="Scott J."/>
            <person name="Pierce K.A."/>
            <person name="Xavier R.J."/>
            <person name="Alm E.J."/>
        </authorList>
    </citation>
    <scope>NUCLEOTIDE SEQUENCE [LARGE SCALE GENOMIC DNA]</scope>
    <source>
        <strain evidence="2 3">BIOML-A1</strain>
    </source>
</reference>
<dbReference type="Proteomes" id="UP000322658">
    <property type="component" value="Unassembled WGS sequence"/>
</dbReference>